<dbReference type="Proteomes" id="UP000828048">
    <property type="component" value="Chromosome 12"/>
</dbReference>
<organism evidence="1 2">
    <name type="scientific">Vaccinium darrowii</name>
    <dbReference type="NCBI Taxonomy" id="229202"/>
    <lineage>
        <taxon>Eukaryota</taxon>
        <taxon>Viridiplantae</taxon>
        <taxon>Streptophyta</taxon>
        <taxon>Embryophyta</taxon>
        <taxon>Tracheophyta</taxon>
        <taxon>Spermatophyta</taxon>
        <taxon>Magnoliopsida</taxon>
        <taxon>eudicotyledons</taxon>
        <taxon>Gunneridae</taxon>
        <taxon>Pentapetalae</taxon>
        <taxon>asterids</taxon>
        <taxon>Ericales</taxon>
        <taxon>Ericaceae</taxon>
        <taxon>Vaccinioideae</taxon>
        <taxon>Vaccinieae</taxon>
        <taxon>Vaccinium</taxon>
    </lineage>
</organism>
<reference evidence="1 2" key="1">
    <citation type="journal article" date="2021" name="Hortic Res">
        <title>High-quality reference genome and annotation aids understanding of berry development for evergreen blueberry (Vaccinium darrowii).</title>
        <authorList>
            <person name="Yu J."/>
            <person name="Hulse-Kemp A.M."/>
            <person name="Babiker E."/>
            <person name="Staton M."/>
        </authorList>
    </citation>
    <scope>NUCLEOTIDE SEQUENCE [LARGE SCALE GENOMIC DNA]</scope>
    <source>
        <strain evidence="2">cv. NJ 8807/NJ 8810</strain>
        <tissue evidence="1">Young leaf</tissue>
    </source>
</reference>
<proteinExistence type="predicted"/>
<protein>
    <submittedName>
        <fullName evidence="1">Uncharacterized protein</fullName>
    </submittedName>
</protein>
<sequence>MDLLSNRVKRSEIVAGDHIYSWRASFIYSHHGIYIDDSLVIHFTAPPGKLTDSTNDSFCSSSGPTSSSFPGHSSSSSAPGGQQKTCPHQRQRCGSRKPGSGVAICCLDCFIKKGSLYRFEYGVTKKHFRFQLRGGTCTTAESDPQSSVVQRANYLFENGFGIYHLFRNNCEDFAIYCKTGILTMDEKWPGRSGQIASLVKMFPEMGAKYFSSTKEAVKERIRKYGTDIGVRDDVIKVPVEDMDSFHRGLMPA</sequence>
<comment type="caution">
    <text evidence="1">The sequence shown here is derived from an EMBL/GenBank/DDBJ whole genome shotgun (WGS) entry which is preliminary data.</text>
</comment>
<name>A0ACB7ZFD5_9ERIC</name>
<keyword evidence="2" id="KW-1185">Reference proteome</keyword>
<evidence type="ECO:0000313" key="1">
    <source>
        <dbReference type="EMBL" id="KAH7863742.1"/>
    </source>
</evidence>
<evidence type="ECO:0000313" key="2">
    <source>
        <dbReference type="Proteomes" id="UP000828048"/>
    </source>
</evidence>
<dbReference type="EMBL" id="CM037162">
    <property type="protein sequence ID" value="KAH7863742.1"/>
    <property type="molecule type" value="Genomic_DNA"/>
</dbReference>
<gene>
    <name evidence="1" type="ORF">Vadar_021429</name>
</gene>
<accession>A0ACB7ZFD5</accession>